<comment type="caution">
    <text evidence="7">The sequence shown here is derived from an EMBL/GenBank/DDBJ whole genome shotgun (WGS) entry which is preliminary data.</text>
</comment>
<dbReference type="EMBL" id="BMGG01000003">
    <property type="protein sequence ID" value="GGC61831.1"/>
    <property type="molecule type" value="Genomic_DNA"/>
</dbReference>
<reference evidence="7" key="1">
    <citation type="journal article" date="2014" name="Int. J. Syst. Evol. Microbiol.">
        <title>Complete genome sequence of Corynebacterium casei LMG S-19264T (=DSM 44701T), isolated from a smear-ripened cheese.</title>
        <authorList>
            <consortium name="US DOE Joint Genome Institute (JGI-PGF)"/>
            <person name="Walter F."/>
            <person name="Albersmeier A."/>
            <person name="Kalinowski J."/>
            <person name="Ruckert C."/>
        </authorList>
    </citation>
    <scope>NUCLEOTIDE SEQUENCE</scope>
    <source>
        <strain evidence="7">CGMCC 1.12919</strain>
    </source>
</reference>
<reference evidence="7" key="2">
    <citation type="submission" date="2020-09" db="EMBL/GenBank/DDBJ databases">
        <authorList>
            <person name="Sun Q."/>
            <person name="Zhou Y."/>
        </authorList>
    </citation>
    <scope>NUCLEOTIDE SEQUENCE</scope>
    <source>
        <strain evidence="7">CGMCC 1.12919</strain>
    </source>
</reference>
<keyword evidence="8" id="KW-1185">Reference proteome</keyword>
<dbReference type="InterPro" id="IPR020846">
    <property type="entry name" value="MFS_dom"/>
</dbReference>
<evidence type="ECO:0000256" key="2">
    <source>
        <dbReference type="ARBA" id="ARBA00022989"/>
    </source>
</evidence>
<dbReference type="SUPFAM" id="SSF103473">
    <property type="entry name" value="MFS general substrate transporter"/>
    <property type="match status" value="1"/>
</dbReference>
<accession>A0A916XCJ3</accession>
<feature type="compositionally biased region" description="Polar residues" evidence="4">
    <location>
        <begin position="1"/>
        <end position="20"/>
    </location>
</feature>
<keyword evidence="3 5" id="KW-0472">Membrane</keyword>
<evidence type="ECO:0000256" key="1">
    <source>
        <dbReference type="ARBA" id="ARBA00022692"/>
    </source>
</evidence>
<name>A0A916XCJ3_9HYPH</name>
<evidence type="ECO:0000259" key="6">
    <source>
        <dbReference type="PROSITE" id="PS50850"/>
    </source>
</evidence>
<feature type="transmembrane region" description="Helical" evidence="5">
    <location>
        <begin position="282"/>
        <end position="304"/>
    </location>
</feature>
<keyword evidence="1 5" id="KW-0812">Transmembrane</keyword>
<dbReference type="InterPro" id="IPR036259">
    <property type="entry name" value="MFS_trans_sf"/>
</dbReference>
<feature type="transmembrane region" description="Helical" evidence="5">
    <location>
        <begin position="219"/>
        <end position="241"/>
    </location>
</feature>
<dbReference type="PANTHER" id="PTHR43129">
    <property type="entry name" value="FOSMIDOMYCIN RESISTANCE PROTEIN"/>
    <property type="match status" value="1"/>
</dbReference>
<dbReference type="AlphaFoldDB" id="A0A916XCJ3"/>
<dbReference type="InterPro" id="IPR011701">
    <property type="entry name" value="MFS"/>
</dbReference>
<dbReference type="GO" id="GO:0022857">
    <property type="term" value="F:transmembrane transporter activity"/>
    <property type="evidence" value="ECO:0007669"/>
    <property type="project" value="InterPro"/>
</dbReference>
<dbReference type="GO" id="GO:0005886">
    <property type="term" value="C:plasma membrane"/>
    <property type="evidence" value="ECO:0007669"/>
    <property type="project" value="TreeGrafter"/>
</dbReference>
<feature type="transmembrane region" description="Helical" evidence="5">
    <location>
        <begin position="253"/>
        <end position="270"/>
    </location>
</feature>
<dbReference type="PANTHER" id="PTHR43129:SF1">
    <property type="entry name" value="FOSMIDOMYCIN RESISTANCE PROTEIN"/>
    <property type="match status" value="1"/>
</dbReference>
<feature type="transmembrane region" description="Helical" evidence="5">
    <location>
        <begin position="371"/>
        <end position="392"/>
    </location>
</feature>
<evidence type="ECO:0000256" key="4">
    <source>
        <dbReference type="SAM" id="MobiDB-lite"/>
    </source>
</evidence>
<dbReference type="PROSITE" id="PS50850">
    <property type="entry name" value="MFS"/>
    <property type="match status" value="1"/>
</dbReference>
<dbReference type="Proteomes" id="UP000637002">
    <property type="component" value="Unassembled WGS sequence"/>
</dbReference>
<dbReference type="Pfam" id="PF07690">
    <property type="entry name" value="MFS_1"/>
    <property type="match status" value="2"/>
</dbReference>
<feature type="transmembrane region" description="Helical" evidence="5">
    <location>
        <begin position="343"/>
        <end position="365"/>
    </location>
</feature>
<evidence type="ECO:0000313" key="8">
    <source>
        <dbReference type="Proteomes" id="UP000637002"/>
    </source>
</evidence>
<evidence type="ECO:0000256" key="5">
    <source>
        <dbReference type="SAM" id="Phobius"/>
    </source>
</evidence>
<proteinExistence type="predicted"/>
<feature type="transmembrane region" description="Helical" evidence="5">
    <location>
        <begin position="178"/>
        <end position="198"/>
    </location>
</feature>
<sequence>MDGTDTAVSSRPESTQQTPVQRRGLAGACVAHAVHDGYTDQLYVLLPIWQAEFGLSYTGLAVVRALYFGPMGGLQVPADRATRWLDPRTALALATCVAAGGYLLMALPAGFATLCVGLVLAGIGSSVQHPRASLLVTQAYGSAARGPLGVYNFAGDLGKAAFPAAVALLLTLLPWRPVVGLMAGVGLAVAVALLALIPRQLGQPAAGPARADVSEGSPVGFGLLLAIGALDTAVRTGYLLFLPFMLQARGGGAASIGLGLALLFIGGALGKAACGWLGQRLGVAWSVIVTEAATALLIATTIVLPLTGMLIALPILGIVLNGTSSVLYGTVPELAPKGDVGRAFALFYTGGVGAGGLAPIAYGAIADHAGQTFAIIAAALTAMAIMPLVLALRWQLPR</sequence>
<gene>
    <name evidence="7" type="ORF">GCM10010994_20560</name>
</gene>
<evidence type="ECO:0000313" key="7">
    <source>
        <dbReference type="EMBL" id="GGC61831.1"/>
    </source>
</evidence>
<feature type="transmembrane region" description="Helical" evidence="5">
    <location>
        <begin position="90"/>
        <end position="123"/>
    </location>
</feature>
<feature type="transmembrane region" description="Helical" evidence="5">
    <location>
        <begin position="48"/>
        <end position="69"/>
    </location>
</feature>
<dbReference type="RefSeq" id="WP_188609051.1">
    <property type="nucleotide sequence ID" value="NZ_BMGG01000003.1"/>
</dbReference>
<organism evidence="7 8">
    <name type="scientific">Chelatococcus reniformis</name>
    <dbReference type="NCBI Taxonomy" id="1494448"/>
    <lineage>
        <taxon>Bacteria</taxon>
        <taxon>Pseudomonadati</taxon>
        <taxon>Pseudomonadota</taxon>
        <taxon>Alphaproteobacteria</taxon>
        <taxon>Hyphomicrobiales</taxon>
        <taxon>Chelatococcaceae</taxon>
        <taxon>Chelatococcus</taxon>
    </lineage>
</organism>
<keyword evidence="2 5" id="KW-1133">Transmembrane helix</keyword>
<feature type="domain" description="Major facilitator superfamily (MFS) profile" evidence="6">
    <location>
        <begin position="1"/>
        <end position="395"/>
    </location>
</feature>
<protein>
    <submittedName>
        <fullName evidence="7">MFS transporter</fullName>
    </submittedName>
</protein>
<dbReference type="Gene3D" id="1.20.1250.20">
    <property type="entry name" value="MFS general substrate transporter like domains"/>
    <property type="match status" value="2"/>
</dbReference>
<evidence type="ECO:0000256" key="3">
    <source>
        <dbReference type="ARBA" id="ARBA00023136"/>
    </source>
</evidence>
<feature type="transmembrane region" description="Helical" evidence="5">
    <location>
        <begin position="310"/>
        <end position="331"/>
    </location>
</feature>
<feature type="region of interest" description="Disordered" evidence="4">
    <location>
        <begin position="1"/>
        <end position="21"/>
    </location>
</feature>